<accession>A0A131Z190</accession>
<evidence type="ECO:0000259" key="7">
    <source>
        <dbReference type="Pfam" id="PF02931"/>
    </source>
</evidence>
<dbReference type="CDD" id="cd18989">
    <property type="entry name" value="LGIC_ECD_cation"/>
    <property type="match status" value="1"/>
</dbReference>
<evidence type="ECO:0000256" key="4">
    <source>
        <dbReference type="ARBA" id="ARBA00023136"/>
    </source>
</evidence>
<feature type="domain" description="Neurotransmitter-gated ion-channel ligand-binding" evidence="7">
    <location>
        <begin position="44"/>
        <end position="245"/>
    </location>
</feature>
<keyword evidence="6" id="KW-0732">Signal</keyword>
<evidence type="ECO:0000256" key="1">
    <source>
        <dbReference type="ARBA" id="ARBA00004141"/>
    </source>
</evidence>
<organism evidence="8">
    <name type="scientific">Rhipicephalus appendiculatus</name>
    <name type="common">Brown ear tick</name>
    <dbReference type="NCBI Taxonomy" id="34631"/>
    <lineage>
        <taxon>Eukaryota</taxon>
        <taxon>Metazoa</taxon>
        <taxon>Ecdysozoa</taxon>
        <taxon>Arthropoda</taxon>
        <taxon>Chelicerata</taxon>
        <taxon>Arachnida</taxon>
        <taxon>Acari</taxon>
        <taxon>Parasitiformes</taxon>
        <taxon>Ixodida</taxon>
        <taxon>Ixodoidea</taxon>
        <taxon>Ixodidae</taxon>
        <taxon>Rhipicephalinae</taxon>
        <taxon>Rhipicephalus</taxon>
        <taxon>Rhipicephalus</taxon>
    </lineage>
</organism>
<feature type="transmembrane region" description="Helical" evidence="5">
    <location>
        <begin position="307"/>
        <end position="328"/>
    </location>
</feature>
<dbReference type="InterPro" id="IPR038050">
    <property type="entry name" value="Neuro_actylchol_rec"/>
</dbReference>
<dbReference type="Gene3D" id="2.70.170.10">
    <property type="entry name" value="Neurotransmitter-gated ion-channel ligand-binding domain"/>
    <property type="match status" value="1"/>
</dbReference>
<dbReference type="EMBL" id="GEDV01004646">
    <property type="protein sequence ID" value="JAP83911.1"/>
    <property type="molecule type" value="Transcribed_RNA"/>
</dbReference>
<dbReference type="PANTHER" id="PTHR18945">
    <property type="entry name" value="NEUROTRANSMITTER GATED ION CHANNEL"/>
    <property type="match status" value="1"/>
</dbReference>
<sequence>MQALTMRFLLGPRTASTLLALCVLLESVSRVECTDARSSNELWRLRNDLLGKGYDPGTRPAAHANDTTQVVVTFGIVDGPYLYPDRELFYADIGICLTWKDHRLKWNATEYGGQKVISLKAEDIWRPELYMMSSWSDVYSSVLRNVFLHVEAGGIIEMCSAASVQTFCNADMTHFPMDRHECVVEYCAILDTVKDVNLTVGDTSTEANEDSEFRLVSLTSETKINEFEEYGSYSSVVYRFVLERRNLFQHFTLLIPTVGVVVLSLLTLWLPPLSDRRFAVAGATFLVSLLLLYRADDVAAGSTQVPKITIVLSTNVLINALTIVATVVNMNLFRFLPRVRALPPIVGKIAGLIATGVPLLCPGPKASPESVATAGDDVARAVTRALDRLFFVACLITFTAIVAV</sequence>
<dbReference type="Gene3D" id="1.20.58.390">
    <property type="entry name" value="Neurotransmitter-gated ion-channel transmembrane domain"/>
    <property type="match status" value="1"/>
</dbReference>
<keyword evidence="3 5" id="KW-1133">Transmembrane helix</keyword>
<evidence type="ECO:0000256" key="5">
    <source>
        <dbReference type="SAM" id="Phobius"/>
    </source>
</evidence>
<evidence type="ECO:0000256" key="3">
    <source>
        <dbReference type="ARBA" id="ARBA00022989"/>
    </source>
</evidence>
<keyword evidence="8" id="KW-0675">Receptor</keyword>
<keyword evidence="2 5" id="KW-0812">Transmembrane</keyword>
<evidence type="ECO:0000313" key="8">
    <source>
        <dbReference type="EMBL" id="JAP83911.1"/>
    </source>
</evidence>
<comment type="subcellular location">
    <subcellularLocation>
        <location evidence="1">Membrane</location>
        <topology evidence="1">Multi-pass membrane protein</topology>
    </subcellularLocation>
</comment>
<dbReference type="AlphaFoldDB" id="A0A131Z190"/>
<dbReference type="InterPro" id="IPR006202">
    <property type="entry name" value="Neur_chan_lig-bd"/>
</dbReference>
<proteinExistence type="predicted"/>
<dbReference type="GO" id="GO:0016020">
    <property type="term" value="C:membrane"/>
    <property type="evidence" value="ECO:0007669"/>
    <property type="project" value="UniProtKB-SubCell"/>
</dbReference>
<reference evidence="8" key="1">
    <citation type="journal article" date="2016" name="Ticks Tick Borne Dis.">
        <title>De novo assembly and annotation of the salivary gland transcriptome of Rhipicephalus appendiculatus male and female ticks during blood feeding.</title>
        <authorList>
            <person name="de Castro M.H."/>
            <person name="de Klerk D."/>
            <person name="Pienaar R."/>
            <person name="Latif A.A."/>
            <person name="Rees D.J."/>
            <person name="Mans B.J."/>
        </authorList>
    </citation>
    <scope>NUCLEOTIDE SEQUENCE</scope>
    <source>
        <tissue evidence="8">Salivary glands</tissue>
    </source>
</reference>
<dbReference type="InterPro" id="IPR036719">
    <property type="entry name" value="Neuro-gated_channel_TM_sf"/>
</dbReference>
<evidence type="ECO:0000256" key="6">
    <source>
        <dbReference type="SAM" id="SignalP"/>
    </source>
</evidence>
<dbReference type="PRINTS" id="PR00252">
    <property type="entry name" value="NRIONCHANNEL"/>
</dbReference>
<feature type="transmembrane region" description="Helical" evidence="5">
    <location>
        <begin position="278"/>
        <end position="295"/>
    </location>
</feature>
<protein>
    <submittedName>
        <fullName evidence="8">Nicotinic acetylcholine receptor, invertebrate</fullName>
    </submittedName>
</protein>
<dbReference type="InterPro" id="IPR006201">
    <property type="entry name" value="Neur_channel"/>
</dbReference>
<dbReference type="SUPFAM" id="SSF90112">
    <property type="entry name" value="Neurotransmitter-gated ion-channel transmembrane pore"/>
    <property type="match status" value="1"/>
</dbReference>
<dbReference type="GO" id="GO:0005230">
    <property type="term" value="F:extracellular ligand-gated monoatomic ion channel activity"/>
    <property type="evidence" value="ECO:0007669"/>
    <property type="project" value="InterPro"/>
</dbReference>
<feature type="signal peptide" evidence="6">
    <location>
        <begin position="1"/>
        <end position="33"/>
    </location>
</feature>
<name>A0A131Z190_RHIAP</name>
<evidence type="ECO:0000256" key="2">
    <source>
        <dbReference type="ARBA" id="ARBA00022692"/>
    </source>
</evidence>
<feature type="transmembrane region" description="Helical" evidence="5">
    <location>
        <begin position="385"/>
        <end position="403"/>
    </location>
</feature>
<feature type="chain" id="PRO_5007286510" evidence="6">
    <location>
        <begin position="34"/>
        <end position="404"/>
    </location>
</feature>
<dbReference type="Pfam" id="PF02931">
    <property type="entry name" value="Neur_chan_LBD"/>
    <property type="match status" value="1"/>
</dbReference>
<feature type="transmembrane region" description="Helical" evidence="5">
    <location>
        <begin position="247"/>
        <end position="271"/>
    </location>
</feature>
<dbReference type="GO" id="GO:0004888">
    <property type="term" value="F:transmembrane signaling receptor activity"/>
    <property type="evidence" value="ECO:0007669"/>
    <property type="project" value="InterPro"/>
</dbReference>
<keyword evidence="4 5" id="KW-0472">Membrane</keyword>
<dbReference type="SUPFAM" id="SSF63712">
    <property type="entry name" value="Nicotinic receptor ligand binding domain-like"/>
    <property type="match status" value="1"/>
</dbReference>
<dbReference type="InterPro" id="IPR036734">
    <property type="entry name" value="Neur_chan_lig-bd_sf"/>
</dbReference>